<comment type="caution">
    <text evidence="1">The sequence shown here is derived from an EMBL/GenBank/DDBJ whole genome shotgun (WGS) entry which is preliminary data.</text>
</comment>
<gene>
    <name evidence="1" type="ORF">DPEC_G00214980</name>
</gene>
<evidence type="ECO:0000313" key="1">
    <source>
        <dbReference type="EMBL" id="KAJ7997713.1"/>
    </source>
</evidence>
<dbReference type="Proteomes" id="UP001157502">
    <property type="component" value="Chromosome 18"/>
</dbReference>
<sequence>MCFQLIDRGEPGGGLPRSLPRGRGHVRRPSPPTTPFCVRWHTNELRGCELHLPGASAPLPSPRGLMPGLAIDGGDGGREIPGEHDGVSGTRYVWQTWTAYGVDQLGISYQITSQQESGSGRPVENHLHVLSARWTDHTAQGVFVLPLSWYKHVRDQNPSSQRPPGQVTSSSGPILRIY</sequence>
<reference evidence="1" key="1">
    <citation type="submission" date="2021-05" db="EMBL/GenBank/DDBJ databases">
        <authorList>
            <person name="Pan Q."/>
            <person name="Jouanno E."/>
            <person name="Zahm M."/>
            <person name="Klopp C."/>
            <person name="Cabau C."/>
            <person name="Louis A."/>
            <person name="Berthelot C."/>
            <person name="Parey E."/>
            <person name="Roest Crollius H."/>
            <person name="Montfort J."/>
            <person name="Robinson-Rechavi M."/>
            <person name="Bouchez O."/>
            <person name="Lampietro C."/>
            <person name="Lopez Roques C."/>
            <person name="Donnadieu C."/>
            <person name="Postlethwait J."/>
            <person name="Bobe J."/>
            <person name="Dillon D."/>
            <person name="Chandos A."/>
            <person name="von Hippel F."/>
            <person name="Guiguen Y."/>
        </authorList>
    </citation>
    <scope>NUCLEOTIDE SEQUENCE</scope>
    <source>
        <strain evidence="1">YG-Jan2019</strain>
    </source>
</reference>
<name>A0ACC2G2H1_DALPE</name>
<accession>A0ACC2G2H1</accession>
<keyword evidence="2" id="KW-1185">Reference proteome</keyword>
<protein>
    <submittedName>
        <fullName evidence="1">Uncharacterized protein</fullName>
    </submittedName>
</protein>
<organism evidence="1 2">
    <name type="scientific">Dallia pectoralis</name>
    <name type="common">Alaska blackfish</name>
    <dbReference type="NCBI Taxonomy" id="75939"/>
    <lineage>
        <taxon>Eukaryota</taxon>
        <taxon>Metazoa</taxon>
        <taxon>Chordata</taxon>
        <taxon>Craniata</taxon>
        <taxon>Vertebrata</taxon>
        <taxon>Euteleostomi</taxon>
        <taxon>Actinopterygii</taxon>
        <taxon>Neopterygii</taxon>
        <taxon>Teleostei</taxon>
        <taxon>Protacanthopterygii</taxon>
        <taxon>Esociformes</taxon>
        <taxon>Umbridae</taxon>
        <taxon>Dallia</taxon>
    </lineage>
</organism>
<evidence type="ECO:0000313" key="2">
    <source>
        <dbReference type="Proteomes" id="UP001157502"/>
    </source>
</evidence>
<proteinExistence type="predicted"/>
<dbReference type="EMBL" id="CM055745">
    <property type="protein sequence ID" value="KAJ7997713.1"/>
    <property type="molecule type" value="Genomic_DNA"/>
</dbReference>